<dbReference type="Proteomes" id="UP001518872">
    <property type="component" value="Unassembled WGS sequence"/>
</dbReference>
<evidence type="ECO:0000313" key="6">
    <source>
        <dbReference type="EMBL" id="MBM7079049.1"/>
    </source>
</evidence>
<protein>
    <submittedName>
        <fullName evidence="6">Helix-turn-helix transcriptional regulator</fullName>
    </submittedName>
</protein>
<reference evidence="6 7" key="1">
    <citation type="submission" date="2021-02" db="EMBL/GenBank/DDBJ databases">
        <authorList>
            <person name="Ra J.-S."/>
        </authorList>
    </citation>
    <scope>NUCLEOTIDE SEQUENCE [LARGE SCALE GENOMIC DNA]</scope>
    <source>
        <strain evidence="6 7">MMS20-R1-14</strain>
    </source>
</reference>
<dbReference type="PANTHER" id="PTHR33204">
    <property type="entry name" value="TRANSCRIPTIONAL REGULATOR, MARR FAMILY"/>
    <property type="match status" value="1"/>
</dbReference>
<keyword evidence="7" id="KW-1185">Reference proteome</keyword>
<dbReference type="Pfam" id="PF01638">
    <property type="entry name" value="HxlR"/>
    <property type="match status" value="1"/>
</dbReference>
<dbReference type="InterPro" id="IPR002577">
    <property type="entry name" value="HTH_HxlR"/>
</dbReference>
<dbReference type="PROSITE" id="PS51118">
    <property type="entry name" value="HTH_HXLR"/>
    <property type="match status" value="1"/>
</dbReference>
<evidence type="ECO:0000256" key="4">
    <source>
        <dbReference type="SAM" id="MobiDB-lite"/>
    </source>
</evidence>
<keyword evidence="1" id="KW-0805">Transcription regulation</keyword>
<sequence length="139" mass="15424">MSREHSDGRTGGQQDDDECAGGGRDGDCTLREALDRVGGKWAIGILLAASPGPVRFSELTRQVEGISRRMLTLTLRNLERDGLLHRRVHPGVPPRVEYRATPMALELYEPLRALTAWADRHRAAISEARAAYDREHGRG</sequence>
<dbReference type="InterPro" id="IPR036388">
    <property type="entry name" value="WH-like_DNA-bd_sf"/>
</dbReference>
<evidence type="ECO:0000313" key="7">
    <source>
        <dbReference type="Proteomes" id="UP001518872"/>
    </source>
</evidence>
<name>A0ABS2J0W6_9ACTN</name>
<organism evidence="6 7">
    <name type="scientific">Micromonospora humida</name>
    <dbReference type="NCBI Taxonomy" id="2809018"/>
    <lineage>
        <taxon>Bacteria</taxon>
        <taxon>Bacillati</taxon>
        <taxon>Actinomycetota</taxon>
        <taxon>Actinomycetes</taxon>
        <taxon>Micromonosporales</taxon>
        <taxon>Micromonosporaceae</taxon>
        <taxon>Micromonospora</taxon>
    </lineage>
</organism>
<evidence type="ECO:0000259" key="5">
    <source>
        <dbReference type="PROSITE" id="PS51118"/>
    </source>
</evidence>
<proteinExistence type="predicted"/>
<accession>A0ABS2J0W6</accession>
<comment type="caution">
    <text evidence="6">The sequence shown here is derived from an EMBL/GenBank/DDBJ whole genome shotgun (WGS) entry which is preliminary data.</text>
</comment>
<dbReference type="PANTHER" id="PTHR33204:SF18">
    <property type="entry name" value="TRANSCRIPTIONAL REGULATORY PROTEIN"/>
    <property type="match status" value="1"/>
</dbReference>
<dbReference type="EMBL" id="JAFEUC010000011">
    <property type="protein sequence ID" value="MBM7079049.1"/>
    <property type="molecule type" value="Genomic_DNA"/>
</dbReference>
<dbReference type="Gene3D" id="1.10.10.10">
    <property type="entry name" value="Winged helix-like DNA-binding domain superfamily/Winged helix DNA-binding domain"/>
    <property type="match status" value="1"/>
</dbReference>
<gene>
    <name evidence="6" type="ORF">JQX11_22240</name>
</gene>
<dbReference type="SUPFAM" id="SSF46785">
    <property type="entry name" value="Winged helix' DNA-binding domain"/>
    <property type="match status" value="1"/>
</dbReference>
<evidence type="ECO:0000256" key="3">
    <source>
        <dbReference type="ARBA" id="ARBA00023163"/>
    </source>
</evidence>
<keyword evidence="3" id="KW-0804">Transcription</keyword>
<feature type="region of interest" description="Disordered" evidence="4">
    <location>
        <begin position="1"/>
        <end position="23"/>
    </location>
</feature>
<evidence type="ECO:0000256" key="1">
    <source>
        <dbReference type="ARBA" id="ARBA00023015"/>
    </source>
</evidence>
<evidence type="ECO:0000256" key="2">
    <source>
        <dbReference type="ARBA" id="ARBA00023125"/>
    </source>
</evidence>
<feature type="domain" description="HTH hxlR-type" evidence="5">
    <location>
        <begin position="28"/>
        <end position="126"/>
    </location>
</feature>
<dbReference type="InterPro" id="IPR036390">
    <property type="entry name" value="WH_DNA-bd_sf"/>
</dbReference>
<keyword evidence="2" id="KW-0238">DNA-binding</keyword>